<accession>A0A6A6XMG5</accession>
<dbReference type="OrthoDB" id="3800962at2759"/>
<dbReference type="EMBL" id="MU001814">
    <property type="protein sequence ID" value="KAF2797125.1"/>
    <property type="molecule type" value="Genomic_DNA"/>
</dbReference>
<name>A0A6A6XMG5_9PLEO</name>
<gene>
    <name evidence="1" type="ORF">K505DRAFT_358709</name>
</gene>
<reference evidence="1" key="1">
    <citation type="journal article" date="2020" name="Stud. Mycol.">
        <title>101 Dothideomycetes genomes: a test case for predicting lifestyles and emergence of pathogens.</title>
        <authorList>
            <person name="Haridas S."/>
            <person name="Albert R."/>
            <person name="Binder M."/>
            <person name="Bloem J."/>
            <person name="Labutti K."/>
            <person name="Salamov A."/>
            <person name="Andreopoulos B."/>
            <person name="Baker S."/>
            <person name="Barry K."/>
            <person name="Bills G."/>
            <person name="Bluhm B."/>
            <person name="Cannon C."/>
            <person name="Castanera R."/>
            <person name="Culley D."/>
            <person name="Daum C."/>
            <person name="Ezra D."/>
            <person name="Gonzalez J."/>
            <person name="Henrissat B."/>
            <person name="Kuo A."/>
            <person name="Liang C."/>
            <person name="Lipzen A."/>
            <person name="Lutzoni F."/>
            <person name="Magnuson J."/>
            <person name="Mondo S."/>
            <person name="Nolan M."/>
            <person name="Ohm R."/>
            <person name="Pangilinan J."/>
            <person name="Park H.-J."/>
            <person name="Ramirez L."/>
            <person name="Alfaro M."/>
            <person name="Sun H."/>
            <person name="Tritt A."/>
            <person name="Yoshinaga Y."/>
            <person name="Zwiers L.-H."/>
            <person name="Turgeon B."/>
            <person name="Goodwin S."/>
            <person name="Spatafora J."/>
            <person name="Crous P."/>
            <person name="Grigoriev I."/>
        </authorList>
    </citation>
    <scope>NUCLEOTIDE SEQUENCE</scope>
    <source>
        <strain evidence="1">CBS 109.77</strain>
    </source>
</reference>
<sequence length="262" mass="31372">MAAYYTTRCLREQAEAFHRIKDEIQVCAQRWLKEKVGDPRLYAYVEPRDPSELASHSYYGNLHPMPKFYTFYVGHDPVSSRVADPKDVDITDWLRKAVMVYNDCRDSCYVHWDLVHNLLKHDRDVQKIEWCRASIRPRMVLFDSRSIGSEKVYKHDFLRIYTRTGLVLVLDVTGWQFGFSTWLYTWQEYESSYIDKNYTVEVLDPAKEQDSYFLEAWIDSEREKLYTMRYHLGRLDHEGILDLKEEYKDVDVEGNKSPWCWT</sequence>
<organism evidence="1 2">
    <name type="scientific">Melanomma pulvis-pyrius CBS 109.77</name>
    <dbReference type="NCBI Taxonomy" id="1314802"/>
    <lineage>
        <taxon>Eukaryota</taxon>
        <taxon>Fungi</taxon>
        <taxon>Dikarya</taxon>
        <taxon>Ascomycota</taxon>
        <taxon>Pezizomycotina</taxon>
        <taxon>Dothideomycetes</taxon>
        <taxon>Pleosporomycetidae</taxon>
        <taxon>Pleosporales</taxon>
        <taxon>Melanommataceae</taxon>
        <taxon>Melanomma</taxon>
    </lineage>
</organism>
<keyword evidence="2" id="KW-1185">Reference proteome</keyword>
<dbReference type="AlphaFoldDB" id="A0A6A6XMG5"/>
<dbReference type="Proteomes" id="UP000799757">
    <property type="component" value="Unassembled WGS sequence"/>
</dbReference>
<evidence type="ECO:0000313" key="2">
    <source>
        <dbReference type="Proteomes" id="UP000799757"/>
    </source>
</evidence>
<proteinExistence type="predicted"/>
<protein>
    <submittedName>
        <fullName evidence="1">Uncharacterized protein</fullName>
    </submittedName>
</protein>
<evidence type="ECO:0000313" key="1">
    <source>
        <dbReference type="EMBL" id="KAF2797125.1"/>
    </source>
</evidence>